<accession>A0A3P7NWC9</accession>
<evidence type="ECO:0000313" key="3">
    <source>
        <dbReference type="Proteomes" id="UP000279029"/>
    </source>
</evidence>
<keyword evidence="1" id="KW-1133">Transmembrane helix</keyword>
<gene>
    <name evidence="2" type="ORF">PATL70BA_1333</name>
</gene>
<keyword evidence="1" id="KW-0472">Membrane</keyword>
<sequence>MAITKKVKIFMLLSIFFTSVSLFLYQVILTRIYSTILSYHYVFLITSLAVFGLGIGSIISYVLRKHEKSNNKAMTWKDSIGVLSTLLSLSFITTFVMIYFLSFTNNVVIESATINWTDFLRAYTERKNDYVRNKAVKTKTYIYV</sequence>
<dbReference type="Proteomes" id="UP000279029">
    <property type="component" value="Chromosome"/>
</dbReference>
<organism evidence="2 3">
    <name type="scientific">Petrocella atlantisensis</name>
    <dbReference type="NCBI Taxonomy" id="2173034"/>
    <lineage>
        <taxon>Bacteria</taxon>
        <taxon>Bacillati</taxon>
        <taxon>Bacillota</taxon>
        <taxon>Clostridia</taxon>
        <taxon>Lachnospirales</taxon>
        <taxon>Vallitaleaceae</taxon>
        <taxon>Petrocella</taxon>
    </lineage>
</organism>
<feature type="transmembrane region" description="Helical" evidence="1">
    <location>
        <begin position="39"/>
        <end position="59"/>
    </location>
</feature>
<keyword evidence="1" id="KW-0812">Transmembrane</keyword>
<name>A0A3P7NWC9_9FIRM</name>
<evidence type="ECO:0000256" key="1">
    <source>
        <dbReference type="SAM" id="Phobius"/>
    </source>
</evidence>
<reference evidence="2 3" key="1">
    <citation type="submission" date="2018-09" db="EMBL/GenBank/DDBJ databases">
        <authorList>
            <person name="Postec A."/>
        </authorList>
    </citation>
    <scope>NUCLEOTIDE SEQUENCE [LARGE SCALE GENOMIC DNA]</scope>
    <source>
        <strain evidence="2">70B-A</strain>
    </source>
</reference>
<dbReference type="EMBL" id="LR130778">
    <property type="protein sequence ID" value="VDN47215.1"/>
    <property type="molecule type" value="Genomic_DNA"/>
</dbReference>
<feature type="transmembrane region" description="Helical" evidence="1">
    <location>
        <begin position="80"/>
        <end position="101"/>
    </location>
</feature>
<keyword evidence="3" id="KW-1185">Reference proteome</keyword>
<protein>
    <submittedName>
        <fullName evidence="2">Uncharacterized protein</fullName>
    </submittedName>
</protein>
<dbReference type="AlphaFoldDB" id="A0A3P7NWC9"/>
<evidence type="ECO:0000313" key="2">
    <source>
        <dbReference type="EMBL" id="VDN47215.1"/>
    </source>
</evidence>
<proteinExistence type="predicted"/>
<feature type="transmembrane region" description="Helical" evidence="1">
    <location>
        <begin position="12"/>
        <end position="33"/>
    </location>
</feature>
<dbReference type="KEGG" id="cbar:PATL70BA_1333"/>